<dbReference type="RefSeq" id="WP_358351805.1">
    <property type="nucleotide sequence ID" value="NZ_JBEZFP010000018.1"/>
</dbReference>
<dbReference type="Proteomes" id="UP001551482">
    <property type="component" value="Unassembled WGS sequence"/>
</dbReference>
<gene>
    <name evidence="1" type="ORF">AB0C36_09680</name>
</gene>
<sequence>MPSSPILRDALLLWFSAQTTPDGSTAHPATFFAEFQVDRSAARSLVHTLVHESLVQAEFGLDGDVPDGRVTVRGEVAAERLRDQGKDDVAVASRLRRELLLWLYRRERQGDRHPRLNAFAETDGAWFAGTRISTEAIHNASVDLREAGFIEGVGSWGAGILRPRLTSVGRDCVEDFGGNVTDYRRAQRSSGGTQININNPQGGQWAVGDTVTQTNTLSGVDAQAMAVFARALQARLPELGLSPDQEAEARDALQEIQEETASDTPQAARVQSRIQRVIPLVASSASPAFATMMMEAISQVGQLAVGG</sequence>
<proteinExistence type="predicted"/>
<organism evidence="1 2">
    <name type="scientific">Streptodolium elevatio</name>
    <dbReference type="NCBI Taxonomy" id="3157996"/>
    <lineage>
        <taxon>Bacteria</taxon>
        <taxon>Bacillati</taxon>
        <taxon>Actinomycetota</taxon>
        <taxon>Actinomycetes</taxon>
        <taxon>Kitasatosporales</taxon>
        <taxon>Streptomycetaceae</taxon>
        <taxon>Streptodolium</taxon>
    </lineage>
</organism>
<comment type="caution">
    <text evidence="1">The sequence shown here is derived from an EMBL/GenBank/DDBJ whole genome shotgun (WGS) entry which is preliminary data.</text>
</comment>
<evidence type="ECO:0000313" key="1">
    <source>
        <dbReference type="EMBL" id="MEU8133766.1"/>
    </source>
</evidence>
<protein>
    <submittedName>
        <fullName evidence="1">Uncharacterized protein</fullName>
    </submittedName>
</protein>
<keyword evidence="2" id="KW-1185">Reference proteome</keyword>
<reference evidence="1 2" key="1">
    <citation type="submission" date="2024-06" db="EMBL/GenBank/DDBJ databases">
        <title>The Natural Products Discovery Center: Release of the First 8490 Sequenced Strains for Exploring Actinobacteria Biosynthetic Diversity.</title>
        <authorList>
            <person name="Kalkreuter E."/>
            <person name="Kautsar S.A."/>
            <person name="Yang D."/>
            <person name="Bader C.D."/>
            <person name="Teijaro C.N."/>
            <person name="Fluegel L."/>
            <person name="Davis C.M."/>
            <person name="Simpson J.R."/>
            <person name="Lauterbach L."/>
            <person name="Steele A.D."/>
            <person name="Gui C."/>
            <person name="Meng S."/>
            <person name="Li G."/>
            <person name="Viehrig K."/>
            <person name="Ye F."/>
            <person name="Su P."/>
            <person name="Kiefer A.F."/>
            <person name="Nichols A."/>
            <person name="Cepeda A.J."/>
            <person name="Yan W."/>
            <person name="Fan B."/>
            <person name="Jiang Y."/>
            <person name="Adhikari A."/>
            <person name="Zheng C.-J."/>
            <person name="Schuster L."/>
            <person name="Cowan T.M."/>
            <person name="Smanski M.J."/>
            <person name="Chevrette M.G."/>
            <person name="De Carvalho L.P.S."/>
            <person name="Shen B."/>
        </authorList>
    </citation>
    <scope>NUCLEOTIDE SEQUENCE [LARGE SCALE GENOMIC DNA]</scope>
    <source>
        <strain evidence="1 2">NPDC048946</strain>
    </source>
</reference>
<accession>A0ABV3DDD4</accession>
<evidence type="ECO:0000313" key="2">
    <source>
        <dbReference type="Proteomes" id="UP001551482"/>
    </source>
</evidence>
<dbReference type="EMBL" id="JBEZFP010000018">
    <property type="protein sequence ID" value="MEU8133766.1"/>
    <property type="molecule type" value="Genomic_DNA"/>
</dbReference>
<name>A0ABV3DDD4_9ACTN</name>